<evidence type="ECO:0000256" key="6">
    <source>
        <dbReference type="ARBA" id="ARBA00023049"/>
    </source>
</evidence>
<dbReference type="Pfam" id="PF01523">
    <property type="entry name" value="PmbA_TldD_1st"/>
    <property type="match status" value="1"/>
</dbReference>
<dbReference type="Proteomes" id="UP000280792">
    <property type="component" value="Unassembled WGS sequence"/>
</dbReference>
<dbReference type="InterPro" id="IPR045570">
    <property type="entry name" value="Metalloprtase-TldD/E_cen_dom"/>
</dbReference>
<keyword evidence="11" id="KW-1185">Reference proteome</keyword>
<evidence type="ECO:0000313" key="10">
    <source>
        <dbReference type="EMBL" id="RRJ83715.1"/>
    </source>
</evidence>
<reference evidence="10 11" key="1">
    <citation type="submission" date="2018-08" db="EMBL/GenBank/DDBJ databases">
        <authorList>
            <person name="Khan S.A."/>
        </authorList>
    </citation>
    <scope>NUCLEOTIDE SEQUENCE [LARGE SCALE GENOMIC DNA]</scope>
    <source>
        <strain evidence="10 11">GTF-13</strain>
    </source>
</reference>
<organism evidence="10 11">
    <name type="scientific">Aestuariirhabdus litorea</name>
    <dbReference type="NCBI Taxonomy" id="2528527"/>
    <lineage>
        <taxon>Bacteria</taxon>
        <taxon>Pseudomonadati</taxon>
        <taxon>Pseudomonadota</taxon>
        <taxon>Gammaproteobacteria</taxon>
        <taxon>Oceanospirillales</taxon>
        <taxon>Aestuariirhabdaceae</taxon>
        <taxon>Aestuariirhabdus</taxon>
    </lineage>
</organism>
<dbReference type="PANTHER" id="PTHR43421">
    <property type="entry name" value="METALLOPROTEASE PMBA"/>
    <property type="match status" value="1"/>
</dbReference>
<feature type="domain" description="Metalloprotease TldD/E C-terminal" evidence="8">
    <location>
        <begin position="243"/>
        <end position="451"/>
    </location>
</feature>
<dbReference type="AlphaFoldDB" id="A0A3P3VLU8"/>
<dbReference type="InterPro" id="IPR036059">
    <property type="entry name" value="TldD/PmbA_sf"/>
</dbReference>
<dbReference type="GO" id="GO:0005829">
    <property type="term" value="C:cytosol"/>
    <property type="evidence" value="ECO:0007669"/>
    <property type="project" value="TreeGrafter"/>
</dbReference>
<evidence type="ECO:0000256" key="4">
    <source>
        <dbReference type="ARBA" id="ARBA00022670"/>
    </source>
</evidence>
<keyword evidence="3" id="KW-0963">Cytoplasm</keyword>
<evidence type="ECO:0000256" key="5">
    <source>
        <dbReference type="ARBA" id="ARBA00022801"/>
    </source>
</evidence>
<dbReference type="InterPro" id="IPR035068">
    <property type="entry name" value="TldD/PmbA_N"/>
</dbReference>
<evidence type="ECO:0000256" key="2">
    <source>
        <dbReference type="ARBA" id="ARBA00005836"/>
    </source>
</evidence>
<reference evidence="10 11" key="2">
    <citation type="submission" date="2018-12" db="EMBL/GenBank/DDBJ databases">
        <title>Simiduia agarivorans gen. nov., sp. nov., a marine, agarolytic bacterium isolated from shallow coastal water from Keelung, Taiwan.</title>
        <authorList>
            <person name="Shieh W.Y."/>
        </authorList>
    </citation>
    <scope>NUCLEOTIDE SEQUENCE [LARGE SCALE GENOMIC DNA]</scope>
    <source>
        <strain evidence="10 11">GTF-13</strain>
    </source>
</reference>
<protein>
    <submittedName>
        <fullName evidence="10">Metalloprotease PmbA</fullName>
    </submittedName>
</protein>
<dbReference type="RefSeq" id="WP_125013946.1">
    <property type="nucleotide sequence ID" value="NZ_QWEZ01000001.1"/>
</dbReference>
<evidence type="ECO:0000259" key="7">
    <source>
        <dbReference type="Pfam" id="PF01523"/>
    </source>
</evidence>
<sequence length="452" mass="48516">MTSTADTASLDLCQEQQRLQQLVEDILREARKKGASGAEVGVSLDSGLTASVRRGEVDTVEFNRDQGFGITLYYGQRKGSASTSDSSPQAIIDTVEAASNIARYTSEDPFAGLADAELMAADLPDLDLYHPWELEVEQALEIATRCEQAGFERSDRITNSEGASLSNHQSCRVYGNSHGFIGSYLASRQSLSCVLIAGAQERMQRDYWYSVARRGADLESAEQVGVRAANRTLQRLDPRKLKTCQVPVLFSSDVAGGLLSHLLGAISGSSLYREASFLLGQLDKPLFPDFVTIYEQPRLKGGLASASFDNDGLATYDKAFVRDGVLCSYLLGVYSARKLGMTSTANAGGVHNLRISDSGLDESALLAEMGSGLLVTELLGQGVNLVTGDYSRGASGFWVEQGVIQYPVSEITIAGNLRDMFANLVAVGNDVDRRGNVQTGSILIDGMMVGGN</sequence>
<accession>A0A3P3VLU8</accession>
<dbReference type="GO" id="GO:0008237">
    <property type="term" value="F:metallopeptidase activity"/>
    <property type="evidence" value="ECO:0007669"/>
    <property type="project" value="UniProtKB-KW"/>
</dbReference>
<feature type="domain" description="Metalloprotease TldD/E central" evidence="9">
    <location>
        <begin position="129"/>
        <end position="236"/>
    </location>
</feature>
<proteinExistence type="inferred from homology"/>
<evidence type="ECO:0000259" key="9">
    <source>
        <dbReference type="Pfam" id="PF19290"/>
    </source>
</evidence>
<keyword evidence="4 10" id="KW-0645">Protease</keyword>
<evidence type="ECO:0000313" key="11">
    <source>
        <dbReference type="Proteomes" id="UP000280792"/>
    </source>
</evidence>
<evidence type="ECO:0000256" key="3">
    <source>
        <dbReference type="ARBA" id="ARBA00022490"/>
    </source>
</evidence>
<keyword evidence="6 10" id="KW-0482">Metalloprotease</keyword>
<dbReference type="InterPro" id="IPR002510">
    <property type="entry name" value="Metalloprtase-TldD/E_N"/>
</dbReference>
<keyword evidence="5" id="KW-0378">Hydrolase</keyword>
<name>A0A3P3VLU8_9GAMM</name>
<dbReference type="EMBL" id="QWEZ01000001">
    <property type="protein sequence ID" value="RRJ83715.1"/>
    <property type="molecule type" value="Genomic_DNA"/>
</dbReference>
<comment type="subcellular location">
    <subcellularLocation>
        <location evidence="1">Cytoplasm</location>
    </subcellularLocation>
</comment>
<evidence type="ECO:0000259" key="8">
    <source>
        <dbReference type="Pfam" id="PF19289"/>
    </source>
</evidence>
<dbReference type="Pfam" id="PF19290">
    <property type="entry name" value="PmbA_TldD_2nd"/>
    <property type="match status" value="1"/>
</dbReference>
<comment type="similarity">
    <text evidence="2">Belongs to the peptidase U62 family.</text>
</comment>
<evidence type="ECO:0000256" key="1">
    <source>
        <dbReference type="ARBA" id="ARBA00004496"/>
    </source>
</evidence>
<dbReference type="GO" id="GO:0006508">
    <property type="term" value="P:proteolysis"/>
    <property type="evidence" value="ECO:0007669"/>
    <property type="project" value="UniProtKB-KW"/>
</dbReference>
<dbReference type="FunFam" id="3.30.2290.10:FF:000002">
    <property type="entry name" value="Metalloprotease PmbA homolog"/>
    <property type="match status" value="1"/>
</dbReference>
<gene>
    <name evidence="10" type="primary">pmbA</name>
    <name evidence="10" type="ORF">D0544_00915</name>
</gene>
<feature type="domain" description="Metalloprotease TldD/E N-terminal" evidence="7">
    <location>
        <begin position="38"/>
        <end position="102"/>
    </location>
</feature>
<comment type="caution">
    <text evidence="10">The sequence shown here is derived from an EMBL/GenBank/DDBJ whole genome shotgun (WGS) entry which is preliminary data.</text>
</comment>
<dbReference type="SUPFAM" id="SSF111283">
    <property type="entry name" value="Putative modulator of DNA gyrase, PmbA/TldD"/>
    <property type="match status" value="1"/>
</dbReference>
<dbReference type="Gene3D" id="3.30.2290.10">
    <property type="entry name" value="PmbA/TldD superfamily"/>
    <property type="match status" value="1"/>
</dbReference>
<dbReference type="Pfam" id="PF19289">
    <property type="entry name" value="PmbA_TldD_3rd"/>
    <property type="match status" value="1"/>
</dbReference>
<dbReference type="InterPro" id="IPR045569">
    <property type="entry name" value="Metalloprtase-TldD/E_C"/>
</dbReference>
<dbReference type="InterPro" id="IPR047657">
    <property type="entry name" value="PmbA"/>
</dbReference>
<dbReference type="NCBIfam" id="NF008268">
    <property type="entry name" value="PRK11040.1"/>
    <property type="match status" value="1"/>
</dbReference>
<dbReference type="PANTHER" id="PTHR43421:SF1">
    <property type="entry name" value="METALLOPROTEASE PMBA"/>
    <property type="match status" value="1"/>
</dbReference>